<dbReference type="AlphaFoldDB" id="A0A388K935"/>
<accession>A0A388K935</accession>
<organism evidence="1 2">
    <name type="scientific">Chara braunii</name>
    <name type="common">Braun's stonewort</name>
    <dbReference type="NCBI Taxonomy" id="69332"/>
    <lineage>
        <taxon>Eukaryota</taxon>
        <taxon>Viridiplantae</taxon>
        <taxon>Streptophyta</taxon>
        <taxon>Charophyceae</taxon>
        <taxon>Charales</taxon>
        <taxon>Characeae</taxon>
        <taxon>Chara</taxon>
    </lineage>
</organism>
<name>A0A388K935_CHABU</name>
<protein>
    <submittedName>
        <fullName evidence="1">Uncharacterized protein</fullName>
    </submittedName>
</protein>
<proteinExistence type="predicted"/>
<dbReference type="Gramene" id="GBG66572">
    <property type="protein sequence ID" value="GBG66572"/>
    <property type="gene ID" value="CBR_g64844"/>
</dbReference>
<dbReference type="Gene3D" id="2.40.70.10">
    <property type="entry name" value="Acid Proteases"/>
    <property type="match status" value="1"/>
</dbReference>
<evidence type="ECO:0000313" key="2">
    <source>
        <dbReference type="Proteomes" id="UP000265515"/>
    </source>
</evidence>
<dbReference type="InterPro" id="IPR021109">
    <property type="entry name" value="Peptidase_aspartic_dom_sf"/>
</dbReference>
<dbReference type="Proteomes" id="UP000265515">
    <property type="component" value="Unassembled WGS sequence"/>
</dbReference>
<sequence>MRSIEIVASTDIARRMGITEVDDSSSTHEALGTTRILMVSGALGTLRTGKEEISADTGNLMGIAETDIVEDMIGRIEAETDEPTPEERDVPTLEETGVMILEGNGETIPVGDMTEEGILDRQVSSVTAKADRAATVFLDGKEGVPPDKFYILGSAMVEVIHDDEETLEGVINNGSEDVIIDEGLAVRPGLDLDRSYRFEIETAAGKKQKVTGVCHKAAIEVDGLRIEMPVFAVKGCNSELLLGRT</sequence>
<evidence type="ECO:0000313" key="1">
    <source>
        <dbReference type="EMBL" id="GBG66572.1"/>
    </source>
</evidence>
<dbReference type="EMBL" id="BFEA01000076">
    <property type="protein sequence ID" value="GBG66572.1"/>
    <property type="molecule type" value="Genomic_DNA"/>
</dbReference>
<reference evidence="1 2" key="1">
    <citation type="journal article" date="2018" name="Cell">
        <title>The Chara Genome: Secondary Complexity and Implications for Plant Terrestrialization.</title>
        <authorList>
            <person name="Nishiyama T."/>
            <person name="Sakayama H."/>
            <person name="Vries J.D."/>
            <person name="Buschmann H."/>
            <person name="Saint-Marcoux D."/>
            <person name="Ullrich K.K."/>
            <person name="Haas F.B."/>
            <person name="Vanderstraeten L."/>
            <person name="Becker D."/>
            <person name="Lang D."/>
            <person name="Vosolsobe S."/>
            <person name="Rombauts S."/>
            <person name="Wilhelmsson P.K.I."/>
            <person name="Janitza P."/>
            <person name="Kern R."/>
            <person name="Heyl A."/>
            <person name="Rumpler F."/>
            <person name="Villalobos L.I.A.C."/>
            <person name="Clay J.M."/>
            <person name="Skokan R."/>
            <person name="Toyoda A."/>
            <person name="Suzuki Y."/>
            <person name="Kagoshima H."/>
            <person name="Schijlen E."/>
            <person name="Tajeshwar N."/>
            <person name="Catarino B."/>
            <person name="Hetherington A.J."/>
            <person name="Saltykova A."/>
            <person name="Bonnot C."/>
            <person name="Breuninger H."/>
            <person name="Symeonidi A."/>
            <person name="Radhakrishnan G.V."/>
            <person name="Van Nieuwerburgh F."/>
            <person name="Deforce D."/>
            <person name="Chang C."/>
            <person name="Karol K.G."/>
            <person name="Hedrich R."/>
            <person name="Ulvskov P."/>
            <person name="Glockner G."/>
            <person name="Delwiche C.F."/>
            <person name="Petrasek J."/>
            <person name="Van de Peer Y."/>
            <person name="Friml J."/>
            <person name="Beilby M."/>
            <person name="Dolan L."/>
            <person name="Kohara Y."/>
            <person name="Sugano S."/>
            <person name="Fujiyama A."/>
            <person name="Delaux P.-M."/>
            <person name="Quint M."/>
            <person name="TheiBen G."/>
            <person name="Hagemann M."/>
            <person name="Harholt J."/>
            <person name="Dunand C."/>
            <person name="Zachgo S."/>
            <person name="Langdale J."/>
            <person name="Maumus F."/>
            <person name="Straeten D.V.D."/>
            <person name="Gould S.B."/>
            <person name="Rensing S.A."/>
        </authorList>
    </citation>
    <scope>NUCLEOTIDE SEQUENCE [LARGE SCALE GENOMIC DNA]</scope>
    <source>
        <strain evidence="1 2">S276</strain>
    </source>
</reference>
<gene>
    <name evidence="1" type="ORF">CBR_g64844</name>
</gene>
<comment type="caution">
    <text evidence="1">The sequence shown here is derived from an EMBL/GenBank/DDBJ whole genome shotgun (WGS) entry which is preliminary data.</text>
</comment>
<keyword evidence="2" id="KW-1185">Reference proteome</keyword>